<evidence type="ECO:0000259" key="2">
    <source>
        <dbReference type="Pfam" id="PF03756"/>
    </source>
</evidence>
<dbReference type="NCBIfam" id="NF041195">
    <property type="entry name" value="ScbA_BarX_GamBu"/>
    <property type="match status" value="1"/>
</dbReference>
<keyword evidence="4" id="KW-1185">Reference proteome</keyword>
<dbReference type="InterPro" id="IPR005509">
    <property type="entry name" value="AfsA_hotdog_dom"/>
</dbReference>
<dbReference type="Pfam" id="PF03756">
    <property type="entry name" value="AfsA"/>
    <property type="match status" value="2"/>
</dbReference>
<dbReference type="InterPro" id="IPR047757">
    <property type="entry name" value="AfsA-like"/>
</dbReference>
<proteinExistence type="predicted"/>
<evidence type="ECO:0000313" key="4">
    <source>
        <dbReference type="Proteomes" id="UP001333996"/>
    </source>
</evidence>
<sequence>MQTHPVLPTVRPELTFLQPIPRHFVHRAAMAEVFVTDALQLEEDRFLVAAQWPRDHSLYHPDSLGFSDPLLIAETLRQASFYLAHHRYDIPLGHRFIGFGLSFEITDRSALHVGPIPLPVVLETEWHRGQGQRRLSEVRLDAALSIDGRPCGRGSLRLAAVDERRYRLLRRRGAHPGRDGAGQSTPTGERLPAQRVGRLRAKDSVLERSAEGGWRMRADLDHAILFDHPVDHMPVMAQLEGARQLGHLLTAGRTAGDRGRPLALTRLDLDCLAFAELDQPVDFAIREQQPSGTGVRLLLDLRQGETTVATVAMTWSAAGAEA</sequence>
<dbReference type="EMBL" id="JAYWVC010000065">
    <property type="protein sequence ID" value="MED7824212.1"/>
    <property type="molecule type" value="Genomic_DNA"/>
</dbReference>
<evidence type="ECO:0000313" key="3">
    <source>
        <dbReference type="EMBL" id="MED7824212.1"/>
    </source>
</evidence>
<feature type="domain" description="A-factor biosynthesis hotdog" evidence="2">
    <location>
        <begin position="196"/>
        <end position="316"/>
    </location>
</feature>
<dbReference type="RefSeq" id="WP_329508661.1">
    <property type="nucleotide sequence ID" value="NZ_BAAAYZ010000290.1"/>
</dbReference>
<protein>
    <submittedName>
        <fullName evidence="3">ScbA/BarX family gamma-butyrolactone biosynthesis protein</fullName>
    </submittedName>
</protein>
<feature type="region of interest" description="Disordered" evidence="1">
    <location>
        <begin position="171"/>
        <end position="196"/>
    </location>
</feature>
<name>A0ABU7FKM1_9ACTN</name>
<feature type="domain" description="A-factor biosynthesis hotdog" evidence="2">
    <location>
        <begin position="24"/>
        <end position="157"/>
    </location>
</feature>
<evidence type="ECO:0000256" key="1">
    <source>
        <dbReference type="SAM" id="MobiDB-lite"/>
    </source>
</evidence>
<reference evidence="3" key="1">
    <citation type="submission" date="2024-01" db="EMBL/GenBank/DDBJ databases">
        <title>First draft genome sequence data of TA4-1, the type strain of Gram-positive actinobacterium Streptomyces chiangmaiensis.</title>
        <authorList>
            <person name="Yasawong M."/>
            <person name="Nantapong N."/>
        </authorList>
    </citation>
    <scope>NUCLEOTIDE SEQUENCE</scope>
    <source>
        <strain evidence="3">TA4-1</strain>
    </source>
</reference>
<accession>A0ABU7FKM1</accession>
<comment type="caution">
    <text evidence="3">The sequence shown here is derived from an EMBL/GenBank/DDBJ whole genome shotgun (WGS) entry which is preliminary data.</text>
</comment>
<dbReference type="Proteomes" id="UP001333996">
    <property type="component" value="Unassembled WGS sequence"/>
</dbReference>
<organism evidence="3 4">
    <name type="scientific">Streptomyces chiangmaiensis</name>
    <dbReference type="NCBI Taxonomy" id="766497"/>
    <lineage>
        <taxon>Bacteria</taxon>
        <taxon>Bacillati</taxon>
        <taxon>Actinomycetota</taxon>
        <taxon>Actinomycetes</taxon>
        <taxon>Kitasatosporales</taxon>
        <taxon>Streptomycetaceae</taxon>
        <taxon>Streptomyces</taxon>
    </lineage>
</organism>
<gene>
    <name evidence="3" type="ORF">VXC91_20065</name>
</gene>